<reference evidence="1" key="1">
    <citation type="submission" date="2016-08" db="EMBL/GenBank/DDBJ databases">
        <authorList>
            <person name="Seilhamer J.J."/>
        </authorList>
    </citation>
    <scope>NUCLEOTIDE SEQUENCE</scope>
    <source>
        <strain evidence="1">86-1</strain>
    </source>
</reference>
<proteinExistence type="predicted"/>
<dbReference type="AlphaFoldDB" id="A0A212L6N1"/>
<name>A0A212L6N1_9BACT</name>
<accession>A0A212L6N1</accession>
<sequence length="89" mass="10404">MSESAEGARLLSEYTGLNLYREFKSLPLRHIASKTAKLSDDNLAVFAFKKGMFLASTRPYPYRCPYFVLMFYEKNSACRRYSLWARRCV</sequence>
<gene>
    <name evidence="1" type="ORF">KL86DES1_21104</name>
</gene>
<dbReference type="EMBL" id="FMJC01000002">
    <property type="protein sequence ID" value="SCM73178.1"/>
    <property type="molecule type" value="Genomic_DNA"/>
</dbReference>
<organism evidence="1">
    <name type="scientific">uncultured Desulfovibrio sp</name>
    <dbReference type="NCBI Taxonomy" id="167968"/>
    <lineage>
        <taxon>Bacteria</taxon>
        <taxon>Pseudomonadati</taxon>
        <taxon>Thermodesulfobacteriota</taxon>
        <taxon>Desulfovibrionia</taxon>
        <taxon>Desulfovibrionales</taxon>
        <taxon>Desulfovibrionaceae</taxon>
        <taxon>Desulfovibrio</taxon>
        <taxon>environmental samples</taxon>
    </lineage>
</organism>
<protein>
    <submittedName>
        <fullName evidence="1">Uncharacterized protein</fullName>
    </submittedName>
</protein>
<evidence type="ECO:0000313" key="1">
    <source>
        <dbReference type="EMBL" id="SCM73178.1"/>
    </source>
</evidence>